<dbReference type="PANTHER" id="PTHR30603:SF47">
    <property type="entry name" value="RNA POLYMERASE SIGMA FACTOR SIGD, CHLOROPLASTIC"/>
    <property type="match status" value="1"/>
</dbReference>
<proteinExistence type="predicted"/>
<evidence type="ECO:0000259" key="6">
    <source>
        <dbReference type="PROSITE" id="PS00716"/>
    </source>
</evidence>
<dbReference type="Gene3D" id="1.10.601.10">
    <property type="entry name" value="RNA Polymerase Primary Sigma Factor"/>
    <property type="match status" value="1"/>
</dbReference>
<dbReference type="PROSITE" id="PS00716">
    <property type="entry name" value="SIGMA70_2"/>
    <property type="match status" value="1"/>
</dbReference>
<feature type="compositionally biased region" description="Basic and acidic residues" evidence="5">
    <location>
        <begin position="399"/>
        <end position="409"/>
    </location>
</feature>
<dbReference type="InterPro" id="IPR036388">
    <property type="entry name" value="WH-like_DNA-bd_sf"/>
</dbReference>
<dbReference type="InterPro" id="IPR050239">
    <property type="entry name" value="Sigma-70_RNA_pol_init_factors"/>
</dbReference>
<reference evidence="7 8" key="1">
    <citation type="submission" date="2019-11" db="EMBL/GenBank/DDBJ databases">
        <title>Phenotypic characterization of an OXA-22 and OXA-60 co-producing Ralstonia pickettii clinical strain.</title>
        <authorList>
            <person name="He F."/>
        </authorList>
    </citation>
    <scope>NUCLEOTIDE SEQUENCE [LARGE SCALE GENOMIC DNA]</scope>
    <source>
        <strain evidence="7 8">PSLESD1</strain>
    </source>
</reference>
<dbReference type="GO" id="GO:0003677">
    <property type="term" value="F:DNA binding"/>
    <property type="evidence" value="ECO:0007669"/>
    <property type="project" value="UniProtKB-KW"/>
</dbReference>
<dbReference type="RefSeq" id="WP_154207835.1">
    <property type="nucleotide sequence ID" value="NZ_WJYN01000007.1"/>
</dbReference>
<keyword evidence="3" id="KW-0238">DNA-binding</keyword>
<keyword evidence="2" id="KW-0731">Sigma factor</keyword>
<evidence type="ECO:0000256" key="2">
    <source>
        <dbReference type="ARBA" id="ARBA00023082"/>
    </source>
</evidence>
<feature type="domain" description="RNA polymerase sigma-70" evidence="6">
    <location>
        <begin position="350"/>
        <end position="376"/>
    </location>
</feature>
<dbReference type="InterPro" id="IPR007630">
    <property type="entry name" value="RNA_pol_sigma70_r4"/>
</dbReference>
<evidence type="ECO:0000256" key="1">
    <source>
        <dbReference type="ARBA" id="ARBA00023015"/>
    </source>
</evidence>
<dbReference type="InterPro" id="IPR007627">
    <property type="entry name" value="RNA_pol_sigma70_r2"/>
</dbReference>
<dbReference type="CDD" id="cd06171">
    <property type="entry name" value="Sigma70_r4"/>
    <property type="match status" value="1"/>
</dbReference>
<dbReference type="Proteomes" id="UP000441032">
    <property type="component" value="Unassembled WGS sequence"/>
</dbReference>
<evidence type="ECO:0000256" key="4">
    <source>
        <dbReference type="ARBA" id="ARBA00023163"/>
    </source>
</evidence>
<sequence length="444" mass="49649">MTIEPVRTPLIERTIDALTADYERQDGRLEKSQVDRIFEKRGLSVSECQAVLDHFDRAGIRLDDSDDDDDPSALLHLADGEAKEDPLTVLEQYTSAVPRRRADEYKLLSGPEELELGRVISMGQRAAEELLQGAIPSSLHDSLIAKGHAAGSKMTLANLRLVAHVARPFFGMSDLTADDLIQEGILGLIRATQKFDHTLGLRFSTYATWWIRQAVTRAIADRGATIRLPAYLTLEVHRYRRAFRLLHQAKPARNPTLSELADELAWPIDRVAFIQHLSMLQPTSLDEPVAGALDVNLIDLVAAEAERPDESAERNSLRNAVARALAGLKESERRVLNLRFGLEDESGGRTLEEVGQQLGVTRERVRQIESNALERLLNRAKRRANNSLSAYCPSQLLKTEGDCDGDKSSQETGGKPAKNKERKSRKAAVRAEPEPFPREYKWLR</sequence>
<dbReference type="PRINTS" id="PR00046">
    <property type="entry name" value="SIGMA70FCT"/>
</dbReference>
<dbReference type="SUPFAM" id="SSF88659">
    <property type="entry name" value="Sigma3 and sigma4 domains of RNA polymerase sigma factors"/>
    <property type="match status" value="2"/>
</dbReference>
<dbReference type="NCBIfam" id="TIGR02937">
    <property type="entry name" value="sigma70-ECF"/>
    <property type="match status" value="1"/>
</dbReference>
<dbReference type="GO" id="GO:0016987">
    <property type="term" value="F:sigma factor activity"/>
    <property type="evidence" value="ECO:0007669"/>
    <property type="project" value="UniProtKB-KW"/>
</dbReference>
<name>A0A7X2LC88_RALPI</name>
<dbReference type="GO" id="GO:0006352">
    <property type="term" value="P:DNA-templated transcription initiation"/>
    <property type="evidence" value="ECO:0007669"/>
    <property type="project" value="InterPro"/>
</dbReference>
<comment type="caution">
    <text evidence="7">The sequence shown here is derived from an EMBL/GenBank/DDBJ whole genome shotgun (WGS) entry which is preliminary data.</text>
</comment>
<feature type="compositionally biased region" description="Basic and acidic residues" evidence="5">
    <location>
        <begin position="429"/>
        <end position="444"/>
    </location>
</feature>
<evidence type="ECO:0000256" key="5">
    <source>
        <dbReference type="SAM" id="MobiDB-lite"/>
    </source>
</evidence>
<dbReference type="Pfam" id="PF04542">
    <property type="entry name" value="Sigma70_r2"/>
    <property type="match status" value="1"/>
</dbReference>
<dbReference type="AlphaFoldDB" id="A0A7X2LC88"/>
<keyword evidence="4" id="KW-0804">Transcription</keyword>
<dbReference type="PANTHER" id="PTHR30603">
    <property type="entry name" value="RNA POLYMERASE SIGMA FACTOR RPO"/>
    <property type="match status" value="1"/>
</dbReference>
<protein>
    <submittedName>
        <fullName evidence="7">Sigma-70 family RNA polymerase sigma factor</fullName>
    </submittedName>
</protein>
<dbReference type="InterPro" id="IPR000943">
    <property type="entry name" value="RNA_pol_sigma70"/>
</dbReference>
<accession>A0A7X2LC88</accession>
<dbReference type="EMBL" id="WJYN01000007">
    <property type="protein sequence ID" value="MRT00656.1"/>
    <property type="molecule type" value="Genomic_DNA"/>
</dbReference>
<keyword evidence="1" id="KW-0805">Transcription regulation</keyword>
<dbReference type="Gene3D" id="1.10.10.10">
    <property type="entry name" value="Winged helix-like DNA-binding domain superfamily/Winged helix DNA-binding domain"/>
    <property type="match status" value="2"/>
</dbReference>
<evidence type="ECO:0000313" key="7">
    <source>
        <dbReference type="EMBL" id="MRT00656.1"/>
    </source>
</evidence>
<evidence type="ECO:0000256" key="3">
    <source>
        <dbReference type="ARBA" id="ARBA00023125"/>
    </source>
</evidence>
<evidence type="ECO:0000313" key="8">
    <source>
        <dbReference type="Proteomes" id="UP000441032"/>
    </source>
</evidence>
<dbReference type="InterPro" id="IPR014284">
    <property type="entry name" value="RNA_pol_sigma-70_dom"/>
</dbReference>
<dbReference type="Pfam" id="PF04545">
    <property type="entry name" value="Sigma70_r4"/>
    <property type="match status" value="1"/>
</dbReference>
<organism evidence="7 8">
    <name type="scientific">Ralstonia pickettii</name>
    <name type="common">Burkholderia pickettii</name>
    <dbReference type="NCBI Taxonomy" id="329"/>
    <lineage>
        <taxon>Bacteria</taxon>
        <taxon>Pseudomonadati</taxon>
        <taxon>Pseudomonadota</taxon>
        <taxon>Betaproteobacteria</taxon>
        <taxon>Burkholderiales</taxon>
        <taxon>Burkholderiaceae</taxon>
        <taxon>Ralstonia</taxon>
    </lineage>
</organism>
<dbReference type="SUPFAM" id="SSF88946">
    <property type="entry name" value="Sigma2 domain of RNA polymerase sigma factors"/>
    <property type="match status" value="1"/>
</dbReference>
<gene>
    <name evidence="7" type="ORF">GJQ57_18595</name>
</gene>
<dbReference type="InterPro" id="IPR013325">
    <property type="entry name" value="RNA_pol_sigma_r2"/>
</dbReference>
<feature type="region of interest" description="Disordered" evidence="5">
    <location>
        <begin position="399"/>
        <end position="444"/>
    </location>
</feature>
<dbReference type="InterPro" id="IPR013324">
    <property type="entry name" value="RNA_pol_sigma_r3/r4-like"/>
</dbReference>